<sequence>DFVRPIGSLVGRPPKPGCDSGVRHPGEQRGWDFPLGLRNLGRDPG</sequence>
<dbReference type="EMBL" id="CAJVCH010038756">
    <property type="protein sequence ID" value="CAG7716461.1"/>
    <property type="molecule type" value="Genomic_DNA"/>
</dbReference>
<feature type="region of interest" description="Disordered" evidence="1">
    <location>
        <begin position="1"/>
        <end position="45"/>
    </location>
</feature>
<evidence type="ECO:0000256" key="1">
    <source>
        <dbReference type="SAM" id="MobiDB-lite"/>
    </source>
</evidence>
<dbReference type="Proteomes" id="UP000708208">
    <property type="component" value="Unassembled WGS sequence"/>
</dbReference>
<keyword evidence="3" id="KW-1185">Reference proteome</keyword>
<comment type="caution">
    <text evidence="2">The sequence shown here is derived from an EMBL/GenBank/DDBJ whole genome shotgun (WGS) entry which is preliminary data.</text>
</comment>
<gene>
    <name evidence="2" type="ORF">AFUS01_LOCUS5969</name>
</gene>
<proteinExistence type="predicted"/>
<organism evidence="2 3">
    <name type="scientific">Allacma fusca</name>
    <dbReference type="NCBI Taxonomy" id="39272"/>
    <lineage>
        <taxon>Eukaryota</taxon>
        <taxon>Metazoa</taxon>
        <taxon>Ecdysozoa</taxon>
        <taxon>Arthropoda</taxon>
        <taxon>Hexapoda</taxon>
        <taxon>Collembola</taxon>
        <taxon>Symphypleona</taxon>
        <taxon>Sminthuridae</taxon>
        <taxon>Allacma</taxon>
    </lineage>
</organism>
<feature type="compositionally biased region" description="Basic and acidic residues" evidence="1">
    <location>
        <begin position="21"/>
        <end position="30"/>
    </location>
</feature>
<feature type="non-terminal residue" evidence="2">
    <location>
        <position position="1"/>
    </location>
</feature>
<evidence type="ECO:0000313" key="3">
    <source>
        <dbReference type="Proteomes" id="UP000708208"/>
    </source>
</evidence>
<evidence type="ECO:0000313" key="2">
    <source>
        <dbReference type="EMBL" id="CAG7716461.1"/>
    </source>
</evidence>
<protein>
    <submittedName>
        <fullName evidence="2">Uncharacterized protein</fullName>
    </submittedName>
</protein>
<accession>A0A8J2NKL5</accession>
<dbReference type="AlphaFoldDB" id="A0A8J2NKL5"/>
<name>A0A8J2NKL5_9HEXA</name>
<reference evidence="2" key="1">
    <citation type="submission" date="2021-06" db="EMBL/GenBank/DDBJ databases">
        <authorList>
            <person name="Hodson N. C."/>
            <person name="Mongue J. A."/>
            <person name="Jaron S. K."/>
        </authorList>
    </citation>
    <scope>NUCLEOTIDE SEQUENCE</scope>
</reference>